<keyword evidence="4" id="KW-0472">Membrane</keyword>
<gene>
    <name evidence="6" type="ORF">FHP05_05470</name>
</gene>
<name>A0A5C8P0C6_9BACI</name>
<dbReference type="GO" id="GO:0043190">
    <property type="term" value="C:ATP-binding cassette (ABC) transporter complex"/>
    <property type="evidence" value="ECO:0007669"/>
    <property type="project" value="InterPro"/>
</dbReference>
<dbReference type="GO" id="GO:0015871">
    <property type="term" value="P:choline transport"/>
    <property type="evidence" value="ECO:0007669"/>
    <property type="project" value="TreeGrafter"/>
</dbReference>
<comment type="caution">
    <text evidence="6">The sequence shown here is derived from an EMBL/GenBank/DDBJ whole genome shotgun (WGS) entry which is preliminary data.</text>
</comment>
<evidence type="ECO:0000256" key="4">
    <source>
        <dbReference type="ARBA" id="ARBA00023136"/>
    </source>
</evidence>
<dbReference type="Gene3D" id="3.40.190.100">
    <property type="entry name" value="Glycine betaine-binding periplasmic protein, domain 2"/>
    <property type="match status" value="1"/>
</dbReference>
<protein>
    <submittedName>
        <fullName evidence="6">Glycine betaine ABC transporter substrate-binding protein</fullName>
    </submittedName>
</protein>
<dbReference type="CDD" id="cd13639">
    <property type="entry name" value="PBP2_OpuAC_like"/>
    <property type="match status" value="1"/>
</dbReference>
<dbReference type="PANTHER" id="PTHR47737">
    <property type="entry name" value="GLYCINE BETAINE/PROLINE BETAINE TRANSPORT SYSTEM PERMEASE PROTEIN PROW"/>
    <property type="match status" value="1"/>
</dbReference>
<dbReference type="InterPro" id="IPR007210">
    <property type="entry name" value="ABC_Gly_betaine_transp_sub-bd"/>
</dbReference>
<keyword evidence="7" id="KW-1185">Reference proteome</keyword>
<dbReference type="GO" id="GO:0031460">
    <property type="term" value="P:glycine betaine transport"/>
    <property type="evidence" value="ECO:0007669"/>
    <property type="project" value="TreeGrafter"/>
</dbReference>
<evidence type="ECO:0000313" key="7">
    <source>
        <dbReference type="Proteomes" id="UP000321574"/>
    </source>
</evidence>
<dbReference type="PANTHER" id="PTHR47737:SF1">
    <property type="entry name" value="GLYCINE BETAINE_PROLINE BETAINE TRANSPORT SYSTEM PERMEASE PROTEIN PROW"/>
    <property type="match status" value="1"/>
</dbReference>
<dbReference type="GO" id="GO:0015226">
    <property type="term" value="F:carnitine transmembrane transporter activity"/>
    <property type="evidence" value="ECO:0007669"/>
    <property type="project" value="TreeGrafter"/>
</dbReference>
<dbReference type="Pfam" id="PF04069">
    <property type="entry name" value="OpuAC"/>
    <property type="match status" value="1"/>
</dbReference>
<keyword evidence="2" id="KW-0813">Transport</keyword>
<evidence type="ECO:0000256" key="1">
    <source>
        <dbReference type="ARBA" id="ARBA00004236"/>
    </source>
</evidence>
<evidence type="ECO:0000256" key="3">
    <source>
        <dbReference type="ARBA" id="ARBA00022475"/>
    </source>
</evidence>
<dbReference type="GO" id="GO:0005275">
    <property type="term" value="F:amine transmembrane transporter activity"/>
    <property type="evidence" value="ECO:0007669"/>
    <property type="project" value="TreeGrafter"/>
</dbReference>
<dbReference type="OrthoDB" id="9787902at2"/>
<comment type="subcellular location">
    <subcellularLocation>
        <location evidence="1">Cell membrane</location>
    </subcellularLocation>
</comment>
<organism evidence="6 7">
    <name type="scientific">Cerasibacillus terrae</name>
    <dbReference type="NCBI Taxonomy" id="2498845"/>
    <lineage>
        <taxon>Bacteria</taxon>
        <taxon>Bacillati</taxon>
        <taxon>Bacillota</taxon>
        <taxon>Bacilli</taxon>
        <taxon>Bacillales</taxon>
        <taxon>Bacillaceae</taxon>
        <taxon>Cerasibacillus</taxon>
    </lineage>
</organism>
<evidence type="ECO:0000313" key="6">
    <source>
        <dbReference type="EMBL" id="TXL66821.1"/>
    </source>
</evidence>
<keyword evidence="3" id="KW-1003">Cell membrane</keyword>
<accession>A0A5C8P0C6</accession>
<dbReference type="AlphaFoldDB" id="A0A5C8P0C6"/>
<evidence type="ECO:0000259" key="5">
    <source>
        <dbReference type="Pfam" id="PF04069"/>
    </source>
</evidence>
<dbReference type="Gene3D" id="3.10.105.10">
    <property type="entry name" value="Dipeptide-binding Protein, Domain 3"/>
    <property type="match status" value="2"/>
</dbReference>
<feature type="domain" description="ABC-type glycine betaine transport system substrate-binding" evidence="5">
    <location>
        <begin position="47"/>
        <end position="291"/>
    </location>
</feature>
<proteinExistence type="predicted"/>
<evidence type="ECO:0000256" key="2">
    <source>
        <dbReference type="ARBA" id="ARBA00022448"/>
    </source>
</evidence>
<dbReference type="Proteomes" id="UP000321574">
    <property type="component" value="Unassembled WGS sequence"/>
</dbReference>
<reference evidence="6 7" key="1">
    <citation type="submission" date="2019-06" db="EMBL/GenBank/DDBJ databases">
        <title>Cerasibacillus sp. nov., isolated from maize field.</title>
        <authorList>
            <person name="Lin S.-Y."/>
            <person name="Tsai C.-F."/>
            <person name="Young C.-C."/>
        </authorList>
    </citation>
    <scope>NUCLEOTIDE SEQUENCE [LARGE SCALE GENOMIC DNA]</scope>
    <source>
        <strain evidence="6 7">CC-CFT480</strain>
    </source>
</reference>
<sequence length="302" mass="34274">MEVFIIFKLRNFVTVVVLGILVLASLSACSSDDETSGDNSSGQEEAKTIDIGQINWAENIAVSNMWKLILEEKGYDVKLHLLDMGTIMAALENDELDVGLEVWLPIQDANYKKQYQDTVHISEETWYDNAKVGLVVPDYVEIDSVTELNDNKEMFEESIVGFDPGAGTMEVTEDLIEEYDLELELLPSSEPAMITEIKEAIKEEKPIVSPLWSPHRVFSEVDLKYLEDPKEVYGGVEKIHHATRLGFADDHPEVAEWLKNWKMDDDQIGSLMSYVAEAEKPIDGAKKWIEENKEVIDEWLTE</sequence>
<dbReference type="EMBL" id="VDUW01000002">
    <property type="protein sequence ID" value="TXL66821.1"/>
    <property type="molecule type" value="Genomic_DNA"/>
</dbReference>
<dbReference type="SUPFAM" id="SSF53850">
    <property type="entry name" value="Periplasmic binding protein-like II"/>
    <property type="match status" value="1"/>
</dbReference>